<keyword evidence="3" id="KW-1185">Reference proteome</keyword>
<name>A0A392Q3V3_9FABA</name>
<comment type="caution">
    <text evidence="2">The sequence shown here is derived from an EMBL/GenBank/DDBJ whole genome shotgun (WGS) entry which is preliminary data.</text>
</comment>
<evidence type="ECO:0000313" key="3">
    <source>
        <dbReference type="Proteomes" id="UP000265520"/>
    </source>
</evidence>
<organism evidence="2 3">
    <name type="scientific">Trifolium medium</name>
    <dbReference type="NCBI Taxonomy" id="97028"/>
    <lineage>
        <taxon>Eukaryota</taxon>
        <taxon>Viridiplantae</taxon>
        <taxon>Streptophyta</taxon>
        <taxon>Embryophyta</taxon>
        <taxon>Tracheophyta</taxon>
        <taxon>Spermatophyta</taxon>
        <taxon>Magnoliopsida</taxon>
        <taxon>eudicotyledons</taxon>
        <taxon>Gunneridae</taxon>
        <taxon>Pentapetalae</taxon>
        <taxon>rosids</taxon>
        <taxon>fabids</taxon>
        <taxon>Fabales</taxon>
        <taxon>Fabaceae</taxon>
        <taxon>Papilionoideae</taxon>
        <taxon>50 kb inversion clade</taxon>
        <taxon>NPAAA clade</taxon>
        <taxon>Hologalegina</taxon>
        <taxon>IRL clade</taxon>
        <taxon>Trifolieae</taxon>
        <taxon>Trifolium</taxon>
    </lineage>
</organism>
<protein>
    <submittedName>
        <fullName evidence="2">Uncharacterized protein</fullName>
    </submittedName>
</protein>
<feature type="transmembrane region" description="Helical" evidence="1">
    <location>
        <begin position="20"/>
        <end position="45"/>
    </location>
</feature>
<reference evidence="2 3" key="1">
    <citation type="journal article" date="2018" name="Front. Plant Sci.">
        <title>Red Clover (Trifolium pratense) and Zigzag Clover (T. medium) - A Picture of Genomic Similarities and Differences.</title>
        <authorList>
            <person name="Dluhosova J."/>
            <person name="Istvanek J."/>
            <person name="Nedelnik J."/>
            <person name="Repkova J."/>
        </authorList>
    </citation>
    <scope>NUCLEOTIDE SEQUENCE [LARGE SCALE GENOMIC DNA]</scope>
    <source>
        <strain evidence="3">cv. 10/8</strain>
        <tissue evidence="2">Leaf</tissue>
    </source>
</reference>
<sequence>MGGGEGEAGRIRAGDGGGDLLLSFFFCFFVVCSVSFLLVGLYCWVRGQPGDHPHWAQEQLYK</sequence>
<accession>A0A392Q3V3</accession>
<dbReference type="EMBL" id="LXQA010111789">
    <property type="protein sequence ID" value="MCI18784.1"/>
    <property type="molecule type" value="Genomic_DNA"/>
</dbReference>
<keyword evidence="1" id="KW-0472">Membrane</keyword>
<evidence type="ECO:0000313" key="2">
    <source>
        <dbReference type="EMBL" id="MCI18784.1"/>
    </source>
</evidence>
<proteinExistence type="predicted"/>
<dbReference type="AlphaFoldDB" id="A0A392Q3V3"/>
<keyword evidence="1" id="KW-1133">Transmembrane helix</keyword>
<dbReference type="Proteomes" id="UP000265520">
    <property type="component" value="Unassembled WGS sequence"/>
</dbReference>
<keyword evidence="1" id="KW-0812">Transmembrane</keyword>
<evidence type="ECO:0000256" key="1">
    <source>
        <dbReference type="SAM" id="Phobius"/>
    </source>
</evidence>
<gene>
    <name evidence="2" type="ORF">A2U01_0039939</name>
</gene>